<dbReference type="EMBL" id="ML987192">
    <property type="protein sequence ID" value="KAF2251743.1"/>
    <property type="molecule type" value="Genomic_DNA"/>
</dbReference>
<dbReference type="InterPro" id="IPR005103">
    <property type="entry name" value="AA9_LPMO"/>
</dbReference>
<dbReference type="GeneID" id="54576720"/>
<keyword evidence="15" id="KW-0732">Signal</keyword>
<comment type="catalytic activity">
    <reaction evidence="13">
        <text>[(1-&gt;4)-beta-D-glucosyl]n+m + reduced acceptor + O2 = 4-dehydro-beta-D-glucosyl-[(1-&gt;4)-beta-D-glucosyl]n-1 + [(1-&gt;4)-beta-D-glucosyl]m + acceptor + H2O.</text>
        <dbReference type="EC" id="1.14.99.56"/>
    </reaction>
</comment>
<evidence type="ECO:0000256" key="2">
    <source>
        <dbReference type="ARBA" id="ARBA00004613"/>
    </source>
</evidence>
<evidence type="ECO:0000256" key="5">
    <source>
        <dbReference type="ARBA" id="ARBA00023001"/>
    </source>
</evidence>
<evidence type="ECO:0000256" key="14">
    <source>
        <dbReference type="ARBA" id="ARBA00047174"/>
    </source>
</evidence>
<evidence type="ECO:0000256" key="4">
    <source>
        <dbReference type="ARBA" id="ARBA00022723"/>
    </source>
</evidence>
<evidence type="ECO:0000256" key="9">
    <source>
        <dbReference type="ARBA" id="ARBA00023157"/>
    </source>
</evidence>
<evidence type="ECO:0000256" key="6">
    <source>
        <dbReference type="ARBA" id="ARBA00023002"/>
    </source>
</evidence>
<feature type="chain" id="PRO_5025575068" description="lytic cellulose monooxygenase (C4-dehydrogenating)" evidence="15">
    <location>
        <begin position="17"/>
        <end position="246"/>
    </location>
</feature>
<evidence type="ECO:0000256" key="15">
    <source>
        <dbReference type="SAM" id="SignalP"/>
    </source>
</evidence>
<keyword evidence="7" id="KW-0186">Copper</keyword>
<keyword evidence="6" id="KW-0560">Oxidoreductase</keyword>
<evidence type="ECO:0000256" key="3">
    <source>
        <dbReference type="ARBA" id="ARBA00022525"/>
    </source>
</evidence>
<dbReference type="InterPro" id="IPR049892">
    <property type="entry name" value="AA9"/>
</dbReference>
<evidence type="ECO:0000256" key="8">
    <source>
        <dbReference type="ARBA" id="ARBA00023033"/>
    </source>
</evidence>
<dbReference type="GO" id="GO:0046872">
    <property type="term" value="F:metal ion binding"/>
    <property type="evidence" value="ECO:0007669"/>
    <property type="project" value="UniProtKB-KW"/>
</dbReference>
<keyword evidence="4" id="KW-0479">Metal-binding</keyword>
<evidence type="ECO:0000256" key="13">
    <source>
        <dbReference type="ARBA" id="ARBA00045077"/>
    </source>
</evidence>
<dbReference type="AlphaFoldDB" id="A0A6A6IQF5"/>
<proteinExistence type="inferred from homology"/>
<keyword evidence="5" id="KW-0136">Cellulose degradation</keyword>
<evidence type="ECO:0000256" key="11">
    <source>
        <dbReference type="ARBA" id="ARBA00023326"/>
    </source>
</evidence>
<gene>
    <name evidence="17" type="ORF">BU26DRAFT_421063</name>
</gene>
<keyword evidence="9" id="KW-1015">Disulfide bond</keyword>
<keyword evidence="3" id="KW-0964">Secreted</keyword>
<evidence type="ECO:0000256" key="10">
    <source>
        <dbReference type="ARBA" id="ARBA00023277"/>
    </source>
</evidence>
<feature type="domain" description="Auxiliary Activity family 9 catalytic" evidence="16">
    <location>
        <begin position="17"/>
        <end position="234"/>
    </location>
</feature>
<keyword evidence="10" id="KW-0119">Carbohydrate metabolism</keyword>
<dbReference type="OrthoDB" id="4849160at2759"/>
<keyword evidence="18" id="KW-1185">Reference proteome</keyword>
<dbReference type="GO" id="GO:0030245">
    <property type="term" value="P:cellulose catabolic process"/>
    <property type="evidence" value="ECO:0007669"/>
    <property type="project" value="UniProtKB-KW"/>
</dbReference>
<accession>A0A6A6IQF5</accession>
<organism evidence="17 18">
    <name type="scientific">Trematosphaeria pertusa</name>
    <dbReference type="NCBI Taxonomy" id="390896"/>
    <lineage>
        <taxon>Eukaryota</taxon>
        <taxon>Fungi</taxon>
        <taxon>Dikarya</taxon>
        <taxon>Ascomycota</taxon>
        <taxon>Pezizomycotina</taxon>
        <taxon>Dothideomycetes</taxon>
        <taxon>Pleosporomycetidae</taxon>
        <taxon>Pleosporales</taxon>
        <taxon>Massarineae</taxon>
        <taxon>Trematosphaeriaceae</taxon>
        <taxon>Trematosphaeria</taxon>
    </lineage>
</organism>
<evidence type="ECO:0000313" key="17">
    <source>
        <dbReference type="EMBL" id="KAF2251743.1"/>
    </source>
</evidence>
<evidence type="ECO:0000313" key="18">
    <source>
        <dbReference type="Proteomes" id="UP000800094"/>
    </source>
</evidence>
<dbReference type="PANTHER" id="PTHR33353:SF6">
    <property type="entry name" value="ENDOGLUCANASE IV"/>
    <property type="match status" value="1"/>
</dbReference>
<dbReference type="GO" id="GO:0004497">
    <property type="term" value="F:monooxygenase activity"/>
    <property type="evidence" value="ECO:0007669"/>
    <property type="project" value="UniProtKB-KW"/>
</dbReference>
<comment type="subcellular location">
    <subcellularLocation>
        <location evidence="2">Secreted</location>
    </subcellularLocation>
</comment>
<keyword evidence="11" id="KW-0624">Polysaccharide degradation</keyword>
<evidence type="ECO:0000256" key="7">
    <source>
        <dbReference type="ARBA" id="ARBA00023008"/>
    </source>
</evidence>
<dbReference type="Pfam" id="PF03443">
    <property type="entry name" value="AA9"/>
    <property type="match status" value="1"/>
</dbReference>
<dbReference type="RefSeq" id="XP_033686747.1">
    <property type="nucleotide sequence ID" value="XM_033823390.1"/>
</dbReference>
<comment type="similarity">
    <text evidence="12">Belongs to the polysaccharide monooxygenase AA9 family.</text>
</comment>
<dbReference type="GO" id="GO:0005576">
    <property type="term" value="C:extracellular region"/>
    <property type="evidence" value="ECO:0007669"/>
    <property type="project" value="UniProtKB-SubCell"/>
</dbReference>
<sequence length="246" mass="25909">MKYLLGTLGLAAAVAAHGYVDNATIGGQVYTFYQPYQDPYMSPVPQRISRPIQGNGPVTDVTLSDLQCGGYTAGGISGSSPAALHAAAAAGSEVQLRWTLWPDSHVGPVVTYMARCPDAGCNSYMPGTAAVWFKVKQEGRTGTSNTWGDTPLMTAGHAATYTIPNCLKPGYYLVRHEIIALHSAYEYPGAQFYPGCHQLKVSGSGTTTPSSLVAFPGAYKGSDAGITYDAYKATTYTVPGPAVFTC</sequence>
<evidence type="ECO:0000256" key="12">
    <source>
        <dbReference type="ARBA" id="ARBA00044502"/>
    </source>
</evidence>
<dbReference type="Gene3D" id="2.70.50.70">
    <property type="match status" value="1"/>
</dbReference>
<dbReference type="CDD" id="cd21175">
    <property type="entry name" value="LPMO_AA9"/>
    <property type="match status" value="1"/>
</dbReference>
<evidence type="ECO:0000256" key="1">
    <source>
        <dbReference type="ARBA" id="ARBA00001973"/>
    </source>
</evidence>
<dbReference type="EC" id="1.14.99.56" evidence="14"/>
<dbReference type="Proteomes" id="UP000800094">
    <property type="component" value="Unassembled WGS sequence"/>
</dbReference>
<name>A0A6A6IQF5_9PLEO</name>
<feature type="signal peptide" evidence="15">
    <location>
        <begin position="1"/>
        <end position="16"/>
    </location>
</feature>
<protein>
    <recommendedName>
        <fullName evidence="14">lytic cellulose monooxygenase (C4-dehydrogenating)</fullName>
        <ecNumber evidence="14">1.14.99.56</ecNumber>
    </recommendedName>
</protein>
<keyword evidence="8 17" id="KW-0503">Monooxygenase</keyword>
<dbReference type="PANTHER" id="PTHR33353">
    <property type="entry name" value="PUTATIVE (AFU_ORTHOLOGUE AFUA_1G12560)-RELATED"/>
    <property type="match status" value="1"/>
</dbReference>
<reference evidence="17" key="1">
    <citation type="journal article" date="2020" name="Stud. Mycol.">
        <title>101 Dothideomycetes genomes: a test case for predicting lifestyles and emergence of pathogens.</title>
        <authorList>
            <person name="Haridas S."/>
            <person name="Albert R."/>
            <person name="Binder M."/>
            <person name="Bloem J."/>
            <person name="Labutti K."/>
            <person name="Salamov A."/>
            <person name="Andreopoulos B."/>
            <person name="Baker S."/>
            <person name="Barry K."/>
            <person name="Bills G."/>
            <person name="Bluhm B."/>
            <person name="Cannon C."/>
            <person name="Castanera R."/>
            <person name="Culley D."/>
            <person name="Daum C."/>
            <person name="Ezra D."/>
            <person name="Gonzalez J."/>
            <person name="Henrissat B."/>
            <person name="Kuo A."/>
            <person name="Liang C."/>
            <person name="Lipzen A."/>
            <person name="Lutzoni F."/>
            <person name="Magnuson J."/>
            <person name="Mondo S."/>
            <person name="Nolan M."/>
            <person name="Ohm R."/>
            <person name="Pangilinan J."/>
            <person name="Park H.-J."/>
            <person name="Ramirez L."/>
            <person name="Alfaro M."/>
            <person name="Sun H."/>
            <person name="Tritt A."/>
            <person name="Yoshinaga Y."/>
            <person name="Zwiers L.-H."/>
            <person name="Turgeon B."/>
            <person name="Goodwin S."/>
            <person name="Spatafora J."/>
            <person name="Crous P."/>
            <person name="Grigoriev I."/>
        </authorList>
    </citation>
    <scope>NUCLEOTIDE SEQUENCE</scope>
    <source>
        <strain evidence="17">CBS 122368</strain>
    </source>
</reference>
<evidence type="ECO:0000259" key="16">
    <source>
        <dbReference type="Pfam" id="PF03443"/>
    </source>
</evidence>
<comment type="cofactor">
    <cofactor evidence="1">
        <name>Cu(2+)</name>
        <dbReference type="ChEBI" id="CHEBI:29036"/>
    </cofactor>
</comment>